<sequence length="391" mass="46344">MISNIIPFMIFILFFFVLSFMDTFSIKVNDNIKKQLLFFSLCVLVVFAGCRWSSYEVGYDIAIFDYGTYKNIYNSPLSIFNFLSEYASSDLEIQSQEIGYVFYSSLCHLLLGENFNLYLLFTNFILIVLFYKSLKRNEINTALFYLFFFLASRLYLQYNFILLRQAIAMSIIWMWAFPLLLKGEKIKFILVVFVAATFHFTAIIALLSFFMVRDLNTKRIVTFIIIVGILNVTRITDYFILTIVDHVLSLMGASGGVGEKLSKYLLEGDAENGFRGLNMVTFIEALPFLYIVKKYKRILCQSLVGKFYHNMFYIFVLLLVITMNFGFLTRMCQYFIFSYFFLISFYYRENKDVKEQRMLLFLFSNYLLIYSVRYIFIWFYSTEYSFFLFNL</sequence>
<dbReference type="RefSeq" id="WP_117578972.1">
    <property type="nucleotide sequence ID" value="NZ_AP022660.1"/>
</dbReference>
<dbReference type="Proteomes" id="UP000500882">
    <property type="component" value="Chromosome"/>
</dbReference>
<gene>
    <name evidence="2" type="ORF">BatF92_29980</name>
    <name evidence="3" type="ORF">DW011_25780</name>
    <name evidence="4" type="ORF">KQP74_08755</name>
</gene>
<feature type="transmembrane region" description="Helical" evidence="1">
    <location>
        <begin position="115"/>
        <end position="132"/>
    </location>
</feature>
<feature type="transmembrane region" description="Helical" evidence="1">
    <location>
        <begin position="359"/>
        <end position="381"/>
    </location>
</feature>
<keyword evidence="1" id="KW-0472">Membrane</keyword>
<evidence type="ECO:0000313" key="2">
    <source>
        <dbReference type="EMBL" id="BCA51056.1"/>
    </source>
</evidence>
<evidence type="ECO:0000313" key="4">
    <source>
        <dbReference type="EMBL" id="UYU92708.1"/>
    </source>
</evidence>
<dbReference type="InterPro" id="IPR049458">
    <property type="entry name" value="EpsG-like"/>
</dbReference>
<dbReference type="EMBL" id="AP022660">
    <property type="protein sequence ID" value="BCA51056.1"/>
    <property type="molecule type" value="Genomic_DNA"/>
</dbReference>
<feature type="transmembrane region" description="Helical" evidence="1">
    <location>
        <begin position="277"/>
        <end position="295"/>
    </location>
</feature>
<organism evidence="3 5">
    <name type="scientific">Bacteroides thetaiotaomicron</name>
    <dbReference type="NCBI Taxonomy" id="818"/>
    <lineage>
        <taxon>Bacteria</taxon>
        <taxon>Pseudomonadati</taxon>
        <taxon>Bacteroidota</taxon>
        <taxon>Bacteroidia</taxon>
        <taxon>Bacteroidales</taxon>
        <taxon>Bacteroidaceae</taxon>
        <taxon>Bacteroides</taxon>
    </lineage>
</organism>
<dbReference type="Proteomes" id="UP000283616">
    <property type="component" value="Unassembled WGS sequence"/>
</dbReference>
<accession>A0A415LT62</accession>
<protein>
    <submittedName>
        <fullName evidence="3">EpsG family protein</fullName>
    </submittedName>
</protein>
<dbReference type="EMBL" id="QROV01000062">
    <property type="protein sequence ID" value="RHL52120.1"/>
    <property type="molecule type" value="Genomic_DNA"/>
</dbReference>
<proteinExistence type="predicted"/>
<dbReference type="Pfam" id="PF14897">
    <property type="entry name" value="EpsG"/>
    <property type="match status" value="1"/>
</dbReference>
<keyword evidence="1" id="KW-1133">Transmembrane helix</keyword>
<name>A0A415LT62_BACT4</name>
<evidence type="ECO:0000313" key="5">
    <source>
        <dbReference type="Proteomes" id="UP000283616"/>
    </source>
</evidence>
<feature type="transmembrane region" description="Helical" evidence="1">
    <location>
        <begin position="217"/>
        <end position="233"/>
    </location>
</feature>
<reference evidence="2 6" key="2">
    <citation type="submission" date="2020-02" db="EMBL/GenBank/DDBJ databases">
        <title>Whole-genome sequencing and comparative analysis of the genomes of Bacteroides thetaiotaomicron and Escherichia coli isolated from a healthy resident in Vietnam.</title>
        <authorList>
            <person name="Mohsin M."/>
            <person name="Tanaka K."/>
            <person name="Kawahara R."/>
            <person name="Kondo S."/>
            <person name="Noguchi H."/>
            <person name="Motooka D."/>
            <person name="Nakamura S."/>
            <person name="Khong D.T."/>
            <person name="Nguyen T.N."/>
            <person name="Tran H.T."/>
            <person name="Yamamoto Y."/>
        </authorList>
    </citation>
    <scope>NUCLEOTIDE SEQUENCE [LARGE SCALE GENOMIC DNA]</scope>
    <source>
        <strain evidence="2 6">F9-2</strain>
    </source>
</reference>
<feature type="transmembrane region" description="Helical" evidence="1">
    <location>
        <begin position="331"/>
        <end position="347"/>
    </location>
</feature>
<evidence type="ECO:0000313" key="6">
    <source>
        <dbReference type="Proteomes" id="UP000500882"/>
    </source>
</evidence>
<feature type="transmembrane region" description="Helical" evidence="1">
    <location>
        <begin position="307"/>
        <end position="325"/>
    </location>
</feature>
<dbReference type="AlphaFoldDB" id="A0A415LT62"/>
<dbReference type="EMBL" id="CP083685">
    <property type="protein sequence ID" value="UYU92708.1"/>
    <property type="molecule type" value="Genomic_DNA"/>
</dbReference>
<keyword evidence="1" id="KW-0812">Transmembrane</keyword>
<feature type="transmembrane region" description="Helical" evidence="1">
    <location>
        <begin position="6"/>
        <end position="24"/>
    </location>
</feature>
<evidence type="ECO:0000256" key="1">
    <source>
        <dbReference type="SAM" id="Phobius"/>
    </source>
</evidence>
<feature type="transmembrane region" description="Helical" evidence="1">
    <location>
        <begin position="36"/>
        <end position="54"/>
    </location>
</feature>
<feature type="transmembrane region" description="Helical" evidence="1">
    <location>
        <begin position="162"/>
        <end position="181"/>
    </location>
</feature>
<evidence type="ECO:0000313" key="3">
    <source>
        <dbReference type="EMBL" id="RHL52120.1"/>
    </source>
</evidence>
<dbReference type="Proteomes" id="UP001162960">
    <property type="component" value="Chromosome"/>
</dbReference>
<feature type="transmembrane region" description="Helical" evidence="1">
    <location>
        <begin position="188"/>
        <end position="211"/>
    </location>
</feature>
<reference evidence="3 5" key="1">
    <citation type="submission" date="2018-08" db="EMBL/GenBank/DDBJ databases">
        <title>A genome reference for cultivated species of the human gut microbiota.</title>
        <authorList>
            <person name="Zou Y."/>
            <person name="Xue W."/>
            <person name="Luo G."/>
        </authorList>
    </citation>
    <scope>NUCLEOTIDE SEQUENCE [LARGE SCALE GENOMIC DNA]</scope>
    <source>
        <strain evidence="3 5">AF37-12</strain>
    </source>
</reference>
<reference evidence="4" key="3">
    <citation type="submission" date="2021-06" db="EMBL/GenBank/DDBJ databases">
        <title>Interrogation of the integrated mobile genetic elements in gut-associated Bacteroides with a consensus prediction approach.</title>
        <authorList>
            <person name="Campbell D.E."/>
            <person name="Leigh J.R."/>
            <person name="Kim T."/>
            <person name="England W."/>
            <person name="Whitaker R.J."/>
            <person name="Degnan P.H."/>
        </authorList>
    </citation>
    <scope>NUCLEOTIDE SEQUENCE</scope>
    <source>
        <strain evidence="4">VPI-3443</strain>
    </source>
</reference>